<dbReference type="Proteomes" id="UP000694385">
    <property type="component" value="Unassembled WGS sequence"/>
</dbReference>
<evidence type="ECO:0000313" key="1">
    <source>
        <dbReference type="Ensembl" id="ENSJJAP00000000989.1"/>
    </source>
</evidence>
<dbReference type="AlphaFoldDB" id="A0A8C5K179"/>
<name>A0A8C5K179_JACJA</name>
<protein>
    <submittedName>
        <fullName evidence="1">Uncharacterized protein</fullName>
    </submittedName>
</protein>
<dbReference type="Ensembl" id="ENSJJAT00000001099.1">
    <property type="protein sequence ID" value="ENSJJAP00000000989.1"/>
    <property type="gene ID" value="ENSJJAG00000000854.1"/>
</dbReference>
<sequence>VGKGLATAVSGGPAAIECWFVEDAGRGGLAQRSAALLLRHGPRGPPPRPDLDPELYLKVDDPAGALQAAFRRSPRGAPAPRCELSHFVPQPAATRWAQGLVPERNCPRALDGAWLV</sequence>
<dbReference type="InterPro" id="IPR013783">
    <property type="entry name" value="Ig-like_fold"/>
</dbReference>
<proteinExistence type="predicted"/>
<dbReference type="GeneTree" id="ENSGT00940000159200"/>
<accession>A0A8C5K179</accession>
<reference evidence="1" key="1">
    <citation type="submission" date="2025-08" db="UniProtKB">
        <authorList>
            <consortium name="Ensembl"/>
        </authorList>
    </citation>
    <scope>IDENTIFICATION</scope>
</reference>
<organism evidence="1 2">
    <name type="scientific">Jaculus jaculus</name>
    <name type="common">Lesser Egyptian jerboa</name>
    <dbReference type="NCBI Taxonomy" id="51337"/>
    <lineage>
        <taxon>Eukaryota</taxon>
        <taxon>Metazoa</taxon>
        <taxon>Chordata</taxon>
        <taxon>Craniata</taxon>
        <taxon>Vertebrata</taxon>
        <taxon>Euteleostomi</taxon>
        <taxon>Mammalia</taxon>
        <taxon>Eutheria</taxon>
        <taxon>Euarchontoglires</taxon>
        <taxon>Glires</taxon>
        <taxon>Rodentia</taxon>
        <taxon>Myomorpha</taxon>
        <taxon>Dipodoidea</taxon>
        <taxon>Dipodidae</taxon>
        <taxon>Dipodinae</taxon>
        <taxon>Jaculus</taxon>
    </lineage>
</organism>
<keyword evidence="2" id="KW-1185">Reference proteome</keyword>
<dbReference type="Gene3D" id="2.60.40.10">
    <property type="entry name" value="Immunoglobulins"/>
    <property type="match status" value="1"/>
</dbReference>
<evidence type="ECO:0000313" key="2">
    <source>
        <dbReference type="Proteomes" id="UP000694385"/>
    </source>
</evidence>
<reference evidence="1" key="2">
    <citation type="submission" date="2025-09" db="UniProtKB">
        <authorList>
            <consortium name="Ensembl"/>
        </authorList>
    </citation>
    <scope>IDENTIFICATION</scope>
</reference>